<dbReference type="RefSeq" id="XP_025407413.1">
    <property type="nucleotide sequence ID" value="XM_025551628.1"/>
</dbReference>
<dbReference type="GeneID" id="112681367"/>
<keyword evidence="2" id="KW-1185">Reference proteome</keyword>
<feature type="domain" description="TTF-type" evidence="1">
    <location>
        <begin position="25"/>
        <end position="114"/>
    </location>
</feature>
<evidence type="ECO:0000313" key="3">
    <source>
        <dbReference type="RefSeq" id="XP_025407413.1"/>
    </source>
</evidence>
<sequence length="190" mass="22365">MTRIRMPDISYKFPPKLYIVQNKPKYLKFQYSWLLRFPWLVYSIKENGAFCRICVAFSKSNVNNGQNLGALVKKKYDNWRNAIVDFKEHSNKGYHITCVLSSDHYIDVMKHPGKSITCKIETGRAEQIRKNRKNISPIIQTGNFREILRYRAQGDDHLKSFLEAEDVLQYLQMKPPTLVESNKYLYVHAI</sequence>
<dbReference type="AlphaFoldDB" id="A0A8B8F9F0"/>
<dbReference type="Proteomes" id="UP000694846">
    <property type="component" value="Unplaced"/>
</dbReference>
<gene>
    <name evidence="3" type="primary">LOC112681367</name>
</gene>
<reference evidence="3" key="1">
    <citation type="submission" date="2025-08" db="UniProtKB">
        <authorList>
            <consortium name="RefSeq"/>
        </authorList>
    </citation>
    <scope>IDENTIFICATION</scope>
    <source>
        <tissue evidence="3">Whole body</tissue>
    </source>
</reference>
<evidence type="ECO:0000259" key="1">
    <source>
        <dbReference type="SMART" id="SM00597"/>
    </source>
</evidence>
<proteinExistence type="predicted"/>
<protein>
    <submittedName>
        <fullName evidence="3">Uncharacterized protein LOC112681367</fullName>
    </submittedName>
</protein>
<dbReference type="InterPro" id="IPR006580">
    <property type="entry name" value="Znf_TTF"/>
</dbReference>
<evidence type="ECO:0000313" key="2">
    <source>
        <dbReference type="Proteomes" id="UP000694846"/>
    </source>
</evidence>
<dbReference type="SMART" id="SM00597">
    <property type="entry name" value="ZnF_TTF"/>
    <property type="match status" value="1"/>
</dbReference>
<dbReference type="OrthoDB" id="6622622at2759"/>
<organism evidence="2 3">
    <name type="scientific">Sipha flava</name>
    <name type="common">yellow sugarcane aphid</name>
    <dbReference type="NCBI Taxonomy" id="143950"/>
    <lineage>
        <taxon>Eukaryota</taxon>
        <taxon>Metazoa</taxon>
        <taxon>Ecdysozoa</taxon>
        <taxon>Arthropoda</taxon>
        <taxon>Hexapoda</taxon>
        <taxon>Insecta</taxon>
        <taxon>Pterygota</taxon>
        <taxon>Neoptera</taxon>
        <taxon>Paraneoptera</taxon>
        <taxon>Hemiptera</taxon>
        <taxon>Sternorrhyncha</taxon>
        <taxon>Aphidomorpha</taxon>
        <taxon>Aphidoidea</taxon>
        <taxon>Aphididae</taxon>
        <taxon>Sipha</taxon>
    </lineage>
</organism>
<name>A0A8B8F9F0_9HEMI</name>
<accession>A0A8B8F9F0</accession>